<dbReference type="Proteomes" id="UP000823660">
    <property type="component" value="Unassembled WGS sequence"/>
</dbReference>
<comment type="caution">
    <text evidence="3">The sequence shown here is derived from an EMBL/GenBank/DDBJ whole genome shotgun (WGS) entry which is preliminary data.</text>
</comment>
<keyword evidence="1" id="KW-0732">Signal</keyword>
<feature type="domain" description="Lipocalin-like" evidence="2">
    <location>
        <begin position="33"/>
        <end position="112"/>
    </location>
</feature>
<proteinExistence type="predicted"/>
<feature type="signal peptide" evidence="1">
    <location>
        <begin position="1"/>
        <end position="23"/>
    </location>
</feature>
<dbReference type="EMBL" id="JADIMH010000006">
    <property type="protein sequence ID" value="MBO8466269.1"/>
    <property type="molecule type" value="Genomic_DNA"/>
</dbReference>
<dbReference type="Pfam" id="PF13648">
    <property type="entry name" value="Lipocalin_4"/>
    <property type="match status" value="1"/>
</dbReference>
<gene>
    <name evidence="3" type="ORF">IAB99_00710</name>
</gene>
<evidence type="ECO:0000259" key="2">
    <source>
        <dbReference type="Pfam" id="PF13648"/>
    </source>
</evidence>
<evidence type="ECO:0000256" key="1">
    <source>
        <dbReference type="SAM" id="SignalP"/>
    </source>
</evidence>
<evidence type="ECO:0000313" key="3">
    <source>
        <dbReference type="EMBL" id="MBO8466269.1"/>
    </source>
</evidence>
<sequence length="152" mass="16441">MKKYICSLFAAAFVLLLSGCSKDDTPVVDEGVIGEWHLTSWTGIAPAEDFDVYIEFRADGGFDLYQKVETSVFVKYSGRFTAENGSISGSYSDGEPWGTGYAYEVSADGKTLTMTAGSDEVSVYSKTDIPEEVRAASDALTKASSYGAERFL</sequence>
<evidence type="ECO:0000313" key="4">
    <source>
        <dbReference type="Proteomes" id="UP000823660"/>
    </source>
</evidence>
<reference evidence="3" key="2">
    <citation type="journal article" date="2021" name="PeerJ">
        <title>Extensive microbial diversity within the chicken gut microbiome revealed by metagenomics and culture.</title>
        <authorList>
            <person name="Gilroy R."/>
            <person name="Ravi A."/>
            <person name="Getino M."/>
            <person name="Pursley I."/>
            <person name="Horton D.L."/>
            <person name="Alikhan N.F."/>
            <person name="Baker D."/>
            <person name="Gharbi K."/>
            <person name="Hall N."/>
            <person name="Watson M."/>
            <person name="Adriaenssens E.M."/>
            <person name="Foster-Nyarko E."/>
            <person name="Jarju S."/>
            <person name="Secka A."/>
            <person name="Antonio M."/>
            <person name="Oren A."/>
            <person name="Chaudhuri R.R."/>
            <person name="La Ragione R."/>
            <person name="Hildebrand F."/>
            <person name="Pallen M.J."/>
        </authorList>
    </citation>
    <scope>NUCLEOTIDE SEQUENCE</scope>
    <source>
        <strain evidence="3">B1-15692</strain>
    </source>
</reference>
<accession>A0A9D9I6L8</accession>
<reference evidence="3" key="1">
    <citation type="submission" date="2020-10" db="EMBL/GenBank/DDBJ databases">
        <authorList>
            <person name="Gilroy R."/>
        </authorList>
    </citation>
    <scope>NUCLEOTIDE SEQUENCE</scope>
    <source>
        <strain evidence="3">B1-15692</strain>
    </source>
</reference>
<name>A0A9D9I6L8_9BACT</name>
<dbReference type="PROSITE" id="PS51257">
    <property type="entry name" value="PROKAR_LIPOPROTEIN"/>
    <property type="match status" value="1"/>
</dbReference>
<dbReference type="InterPro" id="IPR024311">
    <property type="entry name" value="Lipocalin-like"/>
</dbReference>
<organism evidence="3 4">
    <name type="scientific">Candidatus Cryptobacteroides faecipullorum</name>
    <dbReference type="NCBI Taxonomy" id="2840764"/>
    <lineage>
        <taxon>Bacteria</taxon>
        <taxon>Pseudomonadati</taxon>
        <taxon>Bacteroidota</taxon>
        <taxon>Bacteroidia</taxon>
        <taxon>Bacteroidales</taxon>
        <taxon>Candidatus Cryptobacteroides</taxon>
    </lineage>
</organism>
<dbReference type="AlphaFoldDB" id="A0A9D9I6L8"/>
<protein>
    <submittedName>
        <fullName evidence="3">Lipocalin family protein</fullName>
    </submittedName>
</protein>
<feature type="chain" id="PRO_5039325374" evidence="1">
    <location>
        <begin position="24"/>
        <end position="152"/>
    </location>
</feature>